<dbReference type="EMBL" id="JADGJH010001077">
    <property type="protein sequence ID" value="KAJ3119262.1"/>
    <property type="molecule type" value="Genomic_DNA"/>
</dbReference>
<sequence>MLHTQKASSLGRLVSLDQRRSFAAIAKRTAGVAGINRQEGPGGRSSNSGHVATVFGCTGFLGRYVVNNLGKTGTQVVTPYRGTDDERRHLKLMGDLGQIVQLRFDVRNDEQLIGSIRHSDTVINLIGKSYPTKNFTMEQSHVDIARKLARLSKELGVSKFVHVSALGADVDSKSEFLRTKALGEIAVREEFPEATIVRPSSIYGVEDRFWNRIGWYLKFGMVGLPIYNKGQTILRPVYVGDVAAAITRTLKDDRAAGKIVEVYGPRAYRNIQLVDLFLDVTKRFPNVWFPSKFVAKRLADAFNLTMPFVQISRDEIERAYIDEIPTKNSEILTFKDFDITPLTVEDTILEYCRIYRPAHLQRASYHKDLKRYIEEH</sequence>
<dbReference type="AlphaFoldDB" id="A0AAD5XGZ7"/>
<dbReference type="Pfam" id="PF01370">
    <property type="entry name" value="Epimerase"/>
    <property type="match status" value="1"/>
</dbReference>
<gene>
    <name evidence="2" type="ORF">HK100_000392</name>
</gene>
<proteinExistence type="predicted"/>
<dbReference type="CDD" id="cd05271">
    <property type="entry name" value="NDUFA9_like_SDR_a"/>
    <property type="match status" value="1"/>
</dbReference>
<dbReference type="InterPro" id="IPR001509">
    <property type="entry name" value="Epimerase_deHydtase"/>
</dbReference>
<evidence type="ECO:0000313" key="3">
    <source>
        <dbReference type="Proteomes" id="UP001211907"/>
    </source>
</evidence>
<evidence type="ECO:0000313" key="2">
    <source>
        <dbReference type="EMBL" id="KAJ3119262.1"/>
    </source>
</evidence>
<dbReference type="PANTHER" id="PTHR12126:SF11">
    <property type="entry name" value="NADH DEHYDROGENASE [UBIQUINONE] 1 ALPHA SUBCOMPLEX SUBUNIT 9, MITOCHONDRIAL"/>
    <property type="match status" value="1"/>
</dbReference>
<reference evidence="2" key="1">
    <citation type="submission" date="2020-05" db="EMBL/GenBank/DDBJ databases">
        <title>Phylogenomic resolution of chytrid fungi.</title>
        <authorList>
            <person name="Stajich J.E."/>
            <person name="Amses K."/>
            <person name="Simmons R."/>
            <person name="Seto K."/>
            <person name="Myers J."/>
            <person name="Bonds A."/>
            <person name="Quandt C.A."/>
            <person name="Barry K."/>
            <person name="Liu P."/>
            <person name="Grigoriev I."/>
            <person name="Longcore J.E."/>
            <person name="James T.Y."/>
        </authorList>
    </citation>
    <scope>NUCLEOTIDE SEQUENCE</scope>
    <source>
        <strain evidence="2">JEL0513</strain>
    </source>
</reference>
<organism evidence="2 3">
    <name type="scientific">Physocladia obscura</name>
    <dbReference type="NCBI Taxonomy" id="109957"/>
    <lineage>
        <taxon>Eukaryota</taxon>
        <taxon>Fungi</taxon>
        <taxon>Fungi incertae sedis</taxon>
        <taxon>Chytridiomycota</taxon>
        <taxon>Chytridiomycota incertae sedis</taxon>
        <taxon>Chytridiomycetes</taxon>
        <taxon>Chytridiales</taxon>
        <taxon>Chytriomycetaceae</taxon>
        <taxon>Physocladia</taxon>
    </lineage>
</organism>
<dbReference type="SUPFAM" id="SSF51735">
    <property type="entry name" value="NAD(P)-binding Rossmann-fold domains"/>
    <property type="match status" value="1"/>
</dbReference>
<dbReference type="Gene3D" id="3.40.50.720">
    <property type="entry name" value="NAD(P)-binding Rossmann-like Domain"/>
    <property type="match status" value="1"/>
</dbReference>
<dbReference type="Proteomes" id="UP001211907">
    <property type="component" value="Unassembled WGS sequence"/>
</dbReference>
<name>A0AAD5XGZ7_9FUNG</name>
<dbReference type="InterPro" id="IPR051207">
    <property type="entry name" value="ComplexI_NDUFA9_subunit"/>
</dbReference>
<dbReference type="GO" id="GO:0044877">
    <property type="term" value="F:protein-containing complex binding"/>
    <property type="evidence" value="ECO:0007669"/>
    <property type="project" value="TreeGrafter"/>
</dbReference>
<dbReference type="PANTHER" id="PTHR12126">
    <property type="entry name" value="NADH-UBIQUINONE OXIDOREDUCTASE 39 KDA SUBUNIT-RELATED"/>
    <property type="match status" value="1"/>
</dbReference>
<keyword evidence="3" id="KW-1185">Reference proteome</keyword>
<feature type="domain" description="NAD-dependent epimerase/dehydratase" evidence="1">
    <location>
        <begin position="53"/>
        <end position="259"/>
    </location>
</feature>
<evidence type="ECO:0000259" key="1">
    <source>
        <dbReference type="Pfam" id="PF01370"/>
    </source>
</evidence>
<comment type="caution">
    <text evidence="2">The sequence shown here is derived from an EMBL/GenBank/DDBJ whole genome shotgun (WGS) entry which is preliminary data.</text>
</comment>
<protein>
    <recommendedName>
        <fullName evidence="1">NAD-dependent epimerase/dehydratase domain-containing protein</fullName>
    </recommendedName>
</protein>
<dbReference type="GO" id="GO:0005739">
    <property type="term" value="C:mitochondrion"/>
    <property type="evidence" value="ECO:0007669"/>
    <property type="project" value="TreeGrafter"/>
</dbReference>
<accession>A0AAD5XGZ7</accession>
<dbReference type="InterPro" id="IPR036291">
    <property type="entry name" value="NAD(P)-bd_dom_sf"/>
</dbReference>